<proteinExistence type="predicted"/>
<dbReference type="EMBL" id="MU002114">
    <property type="protein sequence ID" value="KAF2789767.1"/>
    <property type="molecule type" value="Genomic_DNA"/>
</dbReference>
<reference evidence="2" key="1">
    <citation type="journal article" date="2020" name="Stud. Mycol.">
        <title>101 Dothideomycetes genomes: a test case for predicting lifestyles and emergence of pathogens.</title>
        <authorList>
            <person name="Haridas S."/>
            <person name="Albert R."/>
            <person name="Binder M."/>
            <person name="Bloem J."/>
            <person name="Labutti K."/>
            <person name="Salamov A."/>
            <person name="Andreopoulos B."/>
            <person name="Baker S."/>
            <person name="Barry K."/>
            <person name="Bills G."/>
            <person name="Bluhm B."/>
            <person name="Cannon C."/>
            <person name="Castanera R."/>
            <person name="Culley D."/>
            <person name="Daum C."/>
            <person name="Ezra D."/>
            <person name="Gonzalez J."/>
            <person name="Henrissat B."/>
            <person name="Kuo A."/>
            <person name="Liang C."/>
            <person name="Lipzen A."/>
            <person name="Lutzoni F."/>
            <person name="Magnuson J."/>
            <person name="Mondo S."/>
            <person name="Nolan M."/>
            <person name="Ohm R."/>
            <person name="Pangilinan J."/>
            <person name="Park H.-J."/>
            <person name="Ramirez L."/>
            <person name="Alfaro M."/>
            <person name="Sun H."/>
            <person name="Tritt A."/>
            <person name="Yoshinaga Y."/>
            <person name="Zwiers L.-H."/>
            <person name="Turgeon B."/>
            <person name="Goodwin S."/>
            <person name="Spatafora J."/>
            <person name="Crous P."/>
            <person name="Grigoriev I."/>
        </authorList>
    </citation>
    <scope>NUCLEOTIDE SEQUENCE</scope>
    <source>
        <strain evidence="2">CBS 109.77</strain>
    </source>
</reference>
<dbReference type="PANTHER" id="PTHR35896">
    <property type="entry name" value="IG-LIKE DOMAIN-CONTAINING PROTEIN"/>
    <property type="match status" value="1"/>
</dbReference>
<evidence type="ECO:0000313" key="3">
    <source>
        <dbReference type="Proteomes" id="UP000799757"/>
    </source>
</evidence>
<protein>
    <submittedName>
        <fullName evidence="2">Uncharacterized protein</fullName>
    </submittedName>
</protein>
<keyword evidence="3" id="KW-1185">Reference proteome</keyword>
<keyword evidence="1" id="KW-1133">Transmembrane helix</keyword>
<dbReference type="PANTHER" id="PTHR35896:SF3">
    <property type="entry name" value="MAJOR FACILITATOR SUPERFAMILY TRANSPORTER"/>
    <property type="match status" value="1"/>
</dbReference>
<feature type="transmembrane region" description="Helical" evidence="1">
    <location>
        <begin position="46"/>
        <end position="64"/>
    </location>
</feature>
<evidence type="ECO:0000313" key="2">
    <source>
        <dbReference type="EMBL" id="KAF2789767.1"/>
    </source>
</evidence>
<evidence type="ECO:0000256" key="1">
    <source>
        <dbReference type="SAM" id="Phobius"/>
    </source>
</evidence>
<name>A0A6A6X1I6_9PLEO</name>
<dbReference type="AlphaFoldDB" id="A0A6A6X1I6"/>
<dbReference type="Proteomes" id="UP000799757">
    <property type="component" value="Unassembled WGS sequence"/>
</dbReference>
<keyword evidence="1" id="KW-0812">Transmembrane</keyword>
<sequence length="239" mass="26988">MKYDRVSEDSTDKEDVVPLIGSDDEENDFANARAKLVPKASLASRLLGGFLRLVLVTLAVLAILRLSFDIWEYWANPSAPRSCSCGGTSVNEALRRNCRFDPISSAWLPPHCRDDELIDDFNRNGDGPNGGWAYYSDWNKTAILSEEEVGRLADVGGQFYTTFAWHIKHCSYNWRKLWRMKYKNTGVTMTARAGAYGHLEHCEKMFLEQRPIHEVLTFAGVSLDADLGFFKPKGSKPDN</sequence>
<organism evidence="2 3">
    <name type="scientific">Melanomma pulvis-pyrius CBS 109.77</name>
    <dbReference type="NCBI Taxonomy" id="1314802"/>
    <lineage>
        <taxon>Eukaryota</taxon>
        <taxon>Fungi</taxon>
        <taxon>Dikarya</taxon>
        <taxon>Ascomycota</taxon>
        <taxon>Pezizomycotina</taxon>
        <taxon>Dothideomycetes</taxon>
        <taxon>Pleosporomycetidae</taxon>
        <taxon>Pleosporales</taxon>
        <taxon>Melanommataceae</taxon>
        <taxon>Melanomma</taxon>
    </lineage>
</organism>
<accession>A0A6A6X1I6</accession>
<dbReference type="OrthoDB" id="3501153at2759"/>
<dbReference type="InterPro" id="IPR053008">
    <property type="entry name" value="Phomopsin_biosynth_assoc"/>
</dbReference>
<gene>
    <name evidence="2" type="ORF">K505DRAFT_252587</name>
</gene>
<keyword evidence="1" id="KW-0472">Membrane</keyword>